<keyword evidence="1" id="KW-1133">Transmembrane helix</keyword>
<dbReference type="Proteomes" id="UP000649955">
    <property type="component" value="Unassembled WGS sequence"/>
</dbReference>
<feature type="transmembrane region" description="Helical" evidence="1">
    <location>
        <begin position="80"/>
        <end position="100"/>
    </location>
</feature>
<evidence type="ECO:0000313" key="3">
    <source>
        <dbReference type="Proteomes" id="UP000649955"/>
    </source>
</evidence>
<dbReference type="Pfam" id="PF10745">
    <property type="entry name" value="DUF2530"/>
    <property type="match status" value="1"/>
</dbReference>
<keyword evidence="1" id="KW-0812">Transmembrane</keyword>
<organism evidence="2 3">
    <name type="scientific">Amycolatopsis bullii</name>
    <dbReference type="NCBI Taxonomy" id="941987"/>
    <lineage>
        <taxon>Bacteria</taxon>
        <taxon>Bacillati</taxon>
        <taxon>Actinomycetota</taxon>
        <taxon>Actinomycetes</taxon>
        <taxon>Pseudonocardiales</taxon>
        <taxon>Pseudonocardiaceae</taxon>
        <taxon>Amycolatopsis</taxon>
    </lineage>
</organism>
<sequence length="115" mass="12368">MDVPVRVVSCSAIRLPILSLLRSTLHLVSEPINPPEVTGSLRHTPELPKKLTDLTPVVIVGTSIWAVALVVLFFTTSALWVQTALSGFALGFVGLAIIAWQRAAARRGSKSAQRL</sequence>
<name>A0ABQ3K026_9PSEU</name>
<evidence type="ECO:0008006" key="4">
    <source>
        <dbReference type="Google" id="ProtNLM"/>
    </source>
</evidence>
<keyword evidence="3" id="KW-1185">Reference proteome</keyword>
<dbReference type="EMBL" id="BNAW01000003">
    <property type="protein sequence ID" value="GHF97347.1"/>
    <property type="molecule type" value="Genomic_DNA"/>
</dbReference>
<evidence type="ECO:0000313" key="2">
    <source>
        <dbReference type="EMBL" id="GHF97347.1"/>
    </source>
</evidence>
<feature type="transmembrane region" description="Helical" evidence="1">
    <location>
        <begin position="54"/>
        <end position="74"/>
    </location>
</feature>
<accession>A0ABQ3K026</accession>
<reference evidence="3" key="1">
    <citation type="journal article" date="2019" name="Int. J. Syst. Evol. Microbiol.">
        <title>The Global Catalogue of Microorganisms (GCM) 10K type strain sequencing project: providing services to taxonomists for standard genome sequencing and annotation.</title>
        <authorList>
            <consortium name="The Broad Institute Genomics Platform"/>
            <consortium name="The Broad Institute Genome Sequencing Center for Infectious Disease"/>
            <person name="Wu L."/>
            <person name="Ma J."/>
        </authorList>
    </citation>
    <scope>NUCLEOTIDE SEQUENCE [LARGE SCALE GENOMIC DNA]</scope>
    <source>
        <strain evidence="3">CGMCC 4.7680</strain>
    </source>
</reference>
<proteinExistence type="predicted"/>
<comment type="caution">
    <text evidence="2">The sequence shown here is derived from an EMBL/GenBank/DDBJ whole genome shotgun (WGS) entry which is preliminary data.</text>
</comment>
<dbReference type="InterPro" id="IPR019681">
    <property type="entry name" value="DUF2530"/>
</dbReference>
<keyword evidence="1" id="KW-0472">Membrane</keyword>
<protein>
    <recommendedName>
        <fullName evidence="4">DUF2530 domain-containing protein</fullName>
    </recommendedName>
</protein>
<gene>
    <name evidence="2" type="ORF">GCM10017567_09650</name>
</gene>
<evidence type="ECO:0000256" key="1">
    <source>
        <dbReference type="SAM" id="Phobius"/>
    </source>
</evidence>